<dbReference type="eggNOG" id="KOG4780">
    <property type="taxonomic scope" value="Eukaryota"/>
</dbReference>
<evidence type="ECO:0000256" key="11">
    <source>
        <dbReference type="PROSITE-ProRule" id="PRU00812"/>
    </source>
</evidence>
<keyword evidence="16" id="KW-1185">Reference proteome</keyword>
<dbReference type="InterPro" id="IPR039693">
    <property type="entry name" value="Rtr1/RPAP2"/>
</dbReference>
<dbReference type="GO" id="GO:0008420">
    <property type="term" value="F:RNA polymerase II CTD heptapeptide repeat phosphatase activity"/>
    <property type="evidence" value="ECO:0007669"/>
    <property type="project" value="UniProtKB-UniRule"/>
</dbReference>
<dbReference type="EMBL" id="GL883091">
    <property type="protein sequence ID" value="EGG12312.1"/>
    <property type="molecule type" value="Genomic_DNA"/>
</dbReference>
<evidence type="ECO:0000256" key="4">
    <source>
        <dbReference type="ARBA" id="ARBA00022771"/>
    </source>
</evidence>
<keyword evidence="8 12" id="KW-0539">Nucleus</keyword>
<evidence type="ECO:0000256" key="5">
    <source>
        <dbReference type="ARBA" id="ARBA00022801"/>
    </source>
</evidence>
<dbReference type="InterPro" id="IPR038534">
    <property type="entry name" value="Rtr1/RPAP2_sf"/>
</dbReference>
<evidence type="ECO:0000256" key="7">
    <source>
        <dbReference type="ARBA" id="ARBA00022912"/>
    </source>
</evidence>
<dbReference type="GeneID" id="18931594"/>
<feature type="domain" description="RTR1-type" evidence="14">
    <location>
        <begin position="158"/>
        <end position="235"/>
    </location>
</feature>
<evidence type="ECO:0000256" key="2">
    <source>
        <dbReference type="ARBA" id="ARBA00005676"/>
    </source>
</evidence>
<feature type="non-terminal residue" evidence="15">
    <location>
        <position position="235"/>
    </location>
</feature>
<feature type="compositionally biased region" description="Basic and acidic residues" evidence="13">
    <location>
        <begin position="113"/>
        <end position="127"/>
    </location>
</feature>
<dbReference type="InterPro" id="IPR007308">
    <property type="entry name" value="Rtr1/RPAP2_dom"/>
</dbReference>
<dbReference type="OrthoDB" id="2499087at2759"/>
<dbReference type="KEGG" id="mlr:MELLADRAFT_70661"/>
<dbReference type="GO" id="GO:0043175">
    <property type="term" value="F:RNA polymerase core enzyme binding"/>
    <property type="evidence" value="ECO:0007669"/>
    <property type="project" value="UniProtKB-UniRule"/>
</dbReference>
<comment type="function">
    <text evidence="12">Putative RNA polymerase II subunit B1 C-terminal domain (CTD) phosphatase involved in RNA polymerase II transcription regulation.</text>
</comment>
<evidence type="ECO:0000256" key="10">
    <source>
        <dbReference type="ARBA" id="ARBA00048336"/>
    </source>
</evidence>
<dbReference type="GO" id="GO:0005634">
    <property type="term" value="C:nucleus"/>
    <property type="evidence" value="ECO:0007669"/>
    <property type="project" value="UniProtKB-SubCell"/>
</dbReference>
<dbReference type="Pfam" id="PF04181">
    <property type="entry name" value="RPAP2_Rtr1"/>
    <property type="match status" value="1"/>
</dbReference>
<evidence type="ECO:0000256" key="1">
    <source>
        <dbReference type="ARBA" id="ARBA00004123"/>
    </source>
</evidence>
<dbReference type="GO" id="GO:0008270">
    <property type="term" value="F:zinc ion binding"/>
    <property type="evidence" value="ECO:0007669"/>
    <property type="project" value="UniProtKB-KW"/>
</dbReference>
<dbReference type="GO" id="GO:0005737">
    <property type="term" value="C:cytoplasm"/>
    <property type="evidence" value="ECO:0007669"/>
    <property type="project" value="TreeGrafter"/>
</dbReference>
<gene>
    <name evidence="15" type="ORF">MELLADRAFT_70661</name>
</gene>
<dbReference type="STRING" id="747676.F4R571"/>
<dbReference type="HOGENOM" id="CLU_1182598_0_0_1"/>
<evidence type="ECO:0000256" key="12">
    <source>
        <dbReference type="RuleBase" id="RU367080"/>
    </source>
</evidence>
<evidence type="ECO:0000256" key="3">
    <source>
        <dbReference type="ARBA" id="ARBA00022723"/>
    </source>
</evidence>
<protein>
    <recommendedName>
        <fullName evidence="12">RNA polymerase II subunit B1 CTD phosphatase RPAP2 homolog</fullName>
        <ecNumber evidence="12">3.1.3.16</ecNumber>
    </recommendedName>
</protein>
<feature type="compositionally biased region" description="Polar residues" evidence="13">
    <location>
        <begin position="92"/>
        <end position="102"/>
    </location>
</feature>
<comment type="catalytic activity">
    <reaction evidence="10 12">
        <text>O-phospho-L-threonyl-[protein] + H2O = L-threonyl-[protein] + phosphate</text>
        <dbReference type="Rhea" id="RHEA:47004"/>
        <dbReference type="Rhea" id="RHEA-COMP:11060"/>
        <dbReference type="Rhea" id="RHEA-COMP:11605"/>
        <dbReference type="ChEBI" id="CHEBI:15377"/>
        <dbReference type="ChEBI" id="CHEBI:30013"/>
        <dbReference type="ChEBI" id="CHEBI:43474"/>
        <dbReference type="ChEBI" id="CHEBI:61977"/>
        <dbReference type="EC" id="3.1.3.16"/>
    </reaction>
</comment>
<evidence type="ECO:0000256" key="13">
    <source>
        <dbReference type="SAM" id="MobiDB-lite"/>
    </source>
</evidence>
<dbReference type="InParanoid" id="F4R571"/>
<comment type="similarity">
    <text evidence="2 11 12">Belongs to the RPAP2 family.</text>
</comment>
<keyword evidence="6 12" id="KW-0862">Zinc</keyword>
<dbReference type="PANTHER" id="PTHR14732:SF0">
    <property type="entry name" value="RNA POLYMERASE II SUBUNIT B1 CTD PHOSPHATASE RPAP2-RELATED"/>
    <property type="match status" value="1"/>
</dbReference>
<feature type="region of interest" description="Disordered" evidence="13">
    <location>
        <begin position="71"/>
        <end position="127"/>
    </location>
</feature>
<keyword evidence="4 12" id="KW-0863">Zinc-finger</keyword>
<keyword evidence="3 12" id="KW-0479">Metal-binding</keyword>
<comment type="subcellular location">
    <subcellularLocation>
        <location evidence="1 12">Nucleus</location>
    </subcellularLocation>
</comment>
<dbReference type="Gene3D" id="1.25.40.820">
    <property type="match status" value="1"/>
</dbReference>
<dbReference type="RefSeq" id="XP_007404687.1">
    <property type="nucleotide sequence ID" value="XM_007404625.1"/>
</dbReference>
<evidence type="ECO:0000259" key="14">
    <source>
        <dbReference type="PROSITE" id="PS51479"/>
    </source>
</evidence>
<dbReference type="PANTHER" id="PTHR14732">
    <property type="entry name" value="RNA POLYMERASE II SUBUNIT B1 CTD PHOSPHATASE RPAP2-RELATED"/>
    <property type="match status" value="1"/>
</dbReference>
<dbReference type="AlphaFoldDB" id="F4R571"/>
<evidence type="ECO:0000313" key="16">
    <source>
        <dbReference type="Proteomes" id="UP000001072"/>
    </source>
</evidence>
<dbReference type="EC" id="3.1.3.16" evidence="12"/>
<keyword evidence="7 12" id="KW-0904">Protein phosphatase</keyword>
<evidence type="ECO:0000256" key="6">
    <source>
        <dbReference type="ARBA" id="ARBA00022833"/>
    </source>
</evidence>
<comment type="catalytic activity">
    <reaction evidence="9 12">
        <text>O-phospho-L-seryl-[protein] + H2O = L-seryl-[protein] + phosphate</text>
        <dbReference type="Rhea" id="RHEA:20629"/>
        <dbReference type="Rhea" id="RHEA-COMP:9863"/>
        <dbReference type="Rhea" id="RHEA-COMP:11604"/>
        <dbReference type="ChEBI" id="CHEBI:15377"/>
        <dbReference type="ChEBI" id="CHEBI:29999"/>
        <dbReference type="ChEBI" id="CHEBI:43474"/>
        <dbReference type="ChEBI" id="CHEBI:83421"/>
        <dbReference type="EC" id="3.1.3.16"/>
    </reaction>
</comment>
<reference evidence="16" key="1">
    <citation type="journal article" date="2011" name="Proc. Natl. Acad. Sci. U.S.A.">
        <title>Obligate biotrophy features unraveled by the genomic analysis of rust fungi.</title>
        <authorList>
            <person name="Duplessis S."/>
            <person name="Cuomo C.A."/>
            <person name="Lin Y.-C."/>
            <person name="Aerts A."/>
            <person name="Tisserant E."/>
            <person name="Veneault-Fourrey C."/>
            <person name="Joly D.L."/>
            <person name="Hacquard S."/>
            <person name="Amselem J."/>
            <person name="Cantarel B.L."/>
            <person name="Chiu R."/>
            <person name="Coutinho P.M."/>
            <person name="Feau N."/>
            <person name="Field M."/>
            <person name="Frey P."/>
            <person name="Gelhaye E."/>
            <person name="Goldberg J."/>
            <person name="Grabherr M.G."/>
            <person name="Kodira C.D."/>
            <person name="Kohler A."/>
            <person name="Kuees U."/>
            <person name="Lindquist E.A."/>
            <person name="Lucas S.M."/>
            <person name="Mago R."/>
            <person name="Mauceli E."/>
            <person name="Morin E."/>
            <person name="Murat C."/>
            <person name="Pangilinan J.L."/>
            <person name="Park R."/>
            <person name="Pearson M."/>
            <person name="Quesneville H."/>
            <person name="Rouhier N."/>
            <person name="Sakthikumar S."/>
            <person name="Salamov A.A."/>
            <person name="Schmutz J."/>
            <person name="Selles B."/>
            <person name="Shapiro H."/>
            <person name="Tanguay P."/>
            <person name="Tuskan G.A."/>
            <person name="Henrissat B."/>
            <person name="Van de Peer Y."/>
            <person name="Rouze P."/>
            <person name="Ellis J.G."/>
            <person name="Dodds P.N."/>
            <person name="Schein J.E."/>
            <person name="Zhong S."/>
            <person name="Hamelin R.C."/>
            <person name="Grigoriev I.V."/>
            <person name="Szabo L.J."/>
            <person name="Martin F."/>
        </authorList>
    </citation>
    <scope>NUCLEOTIDE SEQUENCE [LARGE SCALE GENOMIC DNA]</scope>
    <source>
        <strain evidence="16">98AG31 / pathotype 3-4-7</strain>
    </source>
</reference>
<keyword evidence="5 12" id="KW-0378">Hydrolase</keyword>
<dbReference type="PROSITE" id="PS51479">
    <property type="entry name" value="ZF_RTR1"/>
    <property type="match status" value="1"/>
</dbReference>
<sequence>MGTQNIDHNQLFDQVHGDLDSLDCRALKDVLNDDRCSEEIVQLITRNNTASNSGSSRAPHIVSMDHTAHSFDQPKIIGKPQSKSHSYHHKPTSSFKVVQSSHPGPHRRPKAAARKEENERWSENVQKASERRAMDSLNIIHWVTVLSENKVDRKTLKDAAKHLKPADYREDVIIERHSSGLCGYPLCDKSPRRPYTNSDLPQLQICLSRRKLLDVKQSGQFCSTTCLKRSEWYEK</sequence>
<accession>F4R571</accession>
<evidence type="ECO:0000256" key="9">
    <source>
        <dbReference type="ARBA" id="ARBA00047761"/>
    </source>
</evidence>
<evidence type="ECO:0000256" key="8">
    <source>
        <dbReference type="ARBA" id="ARBA00023242"/>
    </source>
</evidence>
<organism evidence="16">
    <name type="scientific">Melampsora larici-populina (strain 98AG31 / pathotype 3-4-7)</name>
    <name type="common">Poplar leaf rust fungus</name>
    <dbReference type="NCBI Taxonomy" id="747676"/>
    <lineage>
        <taxon>Eukaryota</taxon>
        <taxon>Fungi</taxon>
        <taxon>Dikarya</taxon>
        <taxon>Basidiomycota</taxon>
        <taxon>Pucciniomycotina</taxon>
        <taxon>Pucciniomycetes</taxon>
        <taxon>Pucciniales</taxon>
        <taxon>Melampsoraceae</taxon>
        <taxon>Melampsora</taxon>
    </lineage>
</organism>
<name>F4R571_MELLP</name>
<proteinExistence type="inferred from homology"/>
<evidence type="ECO:0000313" key="15">
    <source>
        <dbReference type="EMBL" id="EGG12312.1"/>
    </source>
</evidence>
<dbReference type="Proteomes" id="UP000001072">
    <property type="component" value="Unassembled WGS sequence"/>
</dbReference>
<dbReference type="VEuPathDB" id="FungiDB:MELLADRAFT_70661"/>